<dbReference type="Proteomes" id="UP001596067">
    <property type="component" value="Unassembled WGS sequence"/>
</dbReference>
<proteinExistence type="predicted"/>
<gene>
    <name evidence="3" type="ORF">ACFP0N_06260</name>
</gene>
<keyword evidence="2" id="KW-0812">Transmembrane</keyword>
<sequence length="143" mass="14391">MSTAVLGARPASRSLAPARPTGSPTRPAGSLPAWARRLPAVAATALLPWLVVLAVCHETAWVALDLGELTALLRLDALLRRRSPAAFPVACAVAVLLTGDALADVGTAGHGLPLAAAVVMAGCVELPLAAVCLALGRRSAAHA</sequence>
<accession>A0ABW1ESQ1</accession>
<feature type="transmembrane region" description="Helical" evidence="2">
    <location>
        <begin position="115"/>
        <end position="136"/>
    </location>
</feature>
<keyword evidence="2" id="KW-0472">Membrane</keyword>
<organism evidence="3 4">
    <name type="scientific">Kitasatospora aburaviensis</name>
    <dbReference type="NCBI Taxonomy" id="67265"/>
    <lineage>
        <taxon>Bacteria</taxon>
        <taxon>Bacillati</taxon>
        <taxon>Actinomycetota</taxon>
        <taxon>Actinomycetes</taxon>
        <taxon>Kitasatosporales</taxon>
        <taxon>Streptomycetaceae</taxon>
        <taxon>Kitasatospora</taxon>
    </lineage>
</organism>
<evidence type="ECO:0000256" key="1">
    <source>
        <dbReference type="SAM" id="MobiDB-lite"/>
    </source>
</evidence>
<feature type="compositionally biased region" description="Low complexity" evidence="1">
    <location>
        <begin position="8"/>
        <end position="20"/>
    </location>
</feature>
<comment type="caution">
    <text evidence="3">The sequence shown here is derived from an EMBL/GenBank/DDBJ whole genome shotgun (WGS) entry which is preliminary data.</text>
</comment>
<evidence type="ECO:0000256" key="2">
    <source>
        <dbReference type="SAM" id="Phobius"/>
    </source>
</evidence>
<evidence type="ECO:0000313" key="3">
    <source>
        <dbReference type="EMBL" id="MFC5884590.1"/>
    </source>
</evidence>
<reference evidence="4" key="1">
    <citation type="journal article" date="2019" name="Int. J. Syst. Evol. Microbiol.">
        <title>The Global Catalogue of Microorganisms (GCM) 10K type strain sequencing project: providing services to taxonomists for standard genome sequencing and annotation.</title>
        <authorList>
            <consortium name="The Broad Institute Genomics Platform"/>
            <consortium name="The Broad Institute Genome Sequencing Center for Infectious Disease"/>
            <person name="Wu L."/>
            <person name="Ma J."/>
        </authorList>
    </citation>
    <scope>NUCLEOTIDE SEQUENCE [LARGE SCALE GENOMIC DNA]</scope>
    <source>
        <strain evidence="4">CGMCC 4.1469</strain>
    </source>
</reference>
<dbReference type="EMBL" id="JBHSOD010000005">
    <property type="protein sequence ID" value="MFC5884590.1"/>
    <property type="molecule type" value="Genomic_DNA"/>
</dbReference>
<dbReference type="RefSeq" id="WP_313763686.1">
    <property type="nucleotide sequence ID" value="NZ_BAAAVH010000087.1"/>
</dbReference>
<protein>
    <submittedName>
        <fullName evidence="3">Uncharacterized protein</fullName>
    </submittedName>
</protein>
<name>A0ABW1ESQ1_9ACTN</name>
<keyword evidence="2" id="KW-1133">Transmembrane helix</keyword>
<keyword evidence="4" id="KW-1185">Reference proteome</keyword>
<evidence type="ECO:0000313" key="4">
    <source>
        <dbReference type="Proteomes" id="UP001596067"/>
    </source>
</evidence>
<feature type="region of interest" description="Disordered" evidence="1">
    <location>
        <begin position="1"/>
        <end position="29"/>
    </location>
</feature>
<feature type="transmembrane region" description="Helical" evidence="2">
    <location>
        <begin position="85"/>
        <end position="103"/>
    </location>
</feature>